<evidence type="ECO:0000313" key="3">
    <source>
        <dbReference type="Proteomes" id="UP000602395"/>
    </source>
</evidence>
<dbReference type="PANTHER" id="PTHR11012">
    <property type="entry name" value="PROTEIN KINASE-LIKE DOMAIN-CONTAINING"/>
    <property type="match status" value="1"/>
</dbReference>
<dbReference type="RefSeq" id="WP_190265936.1">
    <property type="nucleotide sequence ID" value="NZ_BAABAD010000003.1"/>
</dbReference>
<organism evidence="2 3">
    <name type="scientific">Gordonia hankookensis</name>
    <dbReference type="NCBI Taxonomy" id="589403"/>
    <lineage>
        <taxon>Bacteria</taxon>
        <taxon>Bacillati</taxon>
        <taxon>Actinomycetota</taxon>
        <taxon>Actinomycetes</taxon>
        <taxon>Mycobacteriales</taxon>
        <taxon>Gordoniaceae</taxon>
        <taxon>Gordonia</taxon>
    </lineage>
</organism>
<dbReference type="Pfam" id="PF01636">
    <property type="entry name" value="APH"/>
    <property type="match status" value="1"/>
</dbReference>
<evidence type="ECO:0000313" key="2">
    <source>
        <dbReference type="EMBL" id="MBD1318990.1"/>
    </source>
</evidence>
<accession>A0ABR7W8R7</accession>
<name>A0ABR7W8R7_9ACTN</name>
<evidence type="ECO:0000259" key="1">
    <source>
        <dbReference type="Pfam" id="PF01636"/>
    </source>
</evidence>
<protein>
    <submittedName>
        <fullName evidence="2">Aminoglycoside phosphotransferase family protein</fullName>
    </submittedName>
</protein>
<dbReference type="Proteomes" id="UP000602395">
    <property type="component" value="Unassembled WGS sequence"/>
</dbReference>
<keyword evidence="3" id="KW-1185">Reference proteome</keyword>
<feature type="domain" description="Aminoglycoside phosphotransferase" evidence="1">
    <location>
        <begin position="74"/>
        <end position="299"/>
    </location>
</feature>
<proteinExistence type="predicted"/>
<gene>
    <name evidence="2" type="ORF">IDF66_05300</name>
</gene>
<dbReference type="Gene3D" id="3.90.1200.10">
    <property type="match status" value="1"/>
</dbReference>
<dbReference type="EMBL" id="JACWMS010000001">
    <property type="protein sequence ID" value="MBD1318990.1"/>
    <property type="molecule type" value="Genomic_DNA"/>
</dbReference>
<reference evidence="2 3" key="1">
    <citation type="submission" date="2020-09" db="EMBL/GenBank/DDBJ databases">
        <title>Novel species in genus Gordonia.</title>
        <authorList>
            <person name="Zhang G."/>
        </authorList>
    </citation>
    <scope>NUCLEOTIDE SEQUENCE [LARGE SCALE GENOMIC DNA]</scope>
    <source>
        <strain evidence="2 3">ON-33</strain>
    </source>
</reference>
<sequence>MASQTLGTVLGVGLAVTEAARAGLDRSISARAGIPLRIDDVTSQWLAGALGLPPGAITSLDVLDQDSGTAARARVAVKSDTDLPETLFVKLPPRNYLQHVLMNVFRLGAREVVAYRALGDNPPIRVPRCHVAQADRLRRRSALVLEDLSGTAEFRTCVDSVNRAEAEAVVDAMADLHGTYWDTARFDGDLYPLAHRSSSEIRVADLIRRRFIADISGHTADLIPDDTKRRCRIFYERSGDIDAFWAAQPRTLIHGDPHLGNFFFEADGPGFLDWQIASAGVGIRDVAYFATASVEPELLRVIERDLVERYVGRLAAKGVHADPERMWTLYRAVITEMFLAAVCTAEAGERMQPFEVSRVGVERAVAGVTAHDSFAVLEELIDRDR</sequence>
<dbReference type="PANTHER" id="PTHR11012:SF30">
    <property type="entry name" value="PROTEIN KINASE-LIKE DOMAIN-CONTAINING"/>
    <property type="match status" value="1"/>
</dbReference>
<comment type="caution">
    <text evidence="2">The sequence shown here is derived from an EMBL/GenBank/DDBJ whole genome shotgun (WGS) entry which is preliminary data.</text>
</comment>
<dbReference type="InterPro" id="IPR002575">
    <property type="entry name" value="Aminoglycoside_PTrfase"/>
</dbReference>
<dbReference type="SUPFAM" id="SSF56112">
    <property type="entry name" value="Protein kinase-like (PK-like)"/>
    <property type="match status" value="1"/>
</dbReference>
<dbReference type="InterPro" id="IPR011009">
    <property type="entry name" value="Kinase-like_dom_sf"/>
</dbReference>